<feature type="transmembrane region" description="Helical" evidence="6">
    <location>
        <begin position="164"/>
        <end position="185"/>
    </location>
</feature>
<evidence type="ECO:0000313" key="8">
    <source>
        <dbReference type="EMBL" id="MDY5140273.1"/>
    </source>
</evidence>
<proteinExistence type="predicted"/>
<dbReference type="EMBL" id="JAWNFY010000012">
    <property type="protein sequence ID" value="MDY5146432.1"/>
    <property type="molecule type" value="Genomic_DNA"/>
</dbReference>
<keyword evidence="10" id="KW-1185">Reference proteome</keyword>
<dbReference type="PANTHER" id="PTHR35007">
    <property type="entry name" value="INTEGRAL MEMBRANE PROTEIN-RELATED"/>
    <property type="match status" value="1"/>
</dbReference>
<gene>
    <name evidence="8" type="ORF">R6G74_02925</name>
    <name evidence="9" type="ORF">R6P33_05260</name>
</gene>
<evidence type="ECO:0000256" key="2">
    <source>
        <dbReference type="ARBA" id="ARBA00022475"/>
    </source>
</evidence>
<evidence type="ECO:0000256" key="4">
    <source>
        <dbReference type="ARBA" id="ARBA00022989"/>
    </source>
</evidence>
<keyword evidence="4 6" id="KW-1133">Transmembrane helix</keyword>
<dbReference type="EMBL" id="JAWNFV010000004">
    <property type="protein sequence ID" value="MDY5140273.1"/>
    <property type="molecule type" value="Genomic_DNA"/>
</dbReference>
<organism evidence="8 11">
    <name type="scientific">Actinotignum timonense</name>
    <dbReference type="NCBI Taxonomy" id="1870995"/>
    <lineage>
        <taxon>Bacteria</taxon>
        <taxon>Bacillati</taxon>
        <taxon>Actinomycetota</taxon>
        <taxon>Actinomycetes</taxon>
        <taxon>Actinomycetales</taxon>
        <taxon>Actinomycetaceae</taxon>
        <taxon>Actinotignum</taxon>
    </lineage>
</organism>
<dbReference type="GeneID" id="92812965"/>
<keyword evidence="5 6" id="KW-0472">Membrane</keyword>
<dbReference type="GO" id="GO:0005886">
    <property type="term" value="C:plasma membrane"/>
    <property type="evidence" value="ECO:0007669"/>
    <property type="project" value="UniProtKB-SubCell"/>
</dbReference>
<sequence>MGLALCLLVLLLAWTWRPATRRSARRQDGSYLPGTAHQTGRRLPPSDPAFLADLARVALSSGASLPAALEAVSFAVAEEHAHLDIGTTAQLLLLGAPWAEAWEGIHPRAHLLREALQPAWENGVAPLTLLGTAARSYRRRRSREARRAAAELGNSLVVPLGVCFLPAFILVGIVPAVAGAATGLFH</sequence>
<evidence type="ECO:0000256" key="1">
    <source>
        <dbReference type="ARBA" id="ARBA00004651"/>
    </source>
</evidence>
<accession>A0AAW9HN91</accession>
<name>A0AAW9HN91_9ACTO</name>
<dbReference type="AlphaFoldDB" id="A0AAW9HN91"/>
<evidence type="ECO:0000256" key="5">
    <source>
        <dbReference type="ARBA" id="ARBA00023136"/>
    </source>
</evidence>
<dbReference type="Pfam" id="PF00482">
    <property type="entry name" value="T2SSF"/>
    <property type="match status" value="1"/>
</dbReference>
<evidence type="ECO:0000313" key="10">
    <source>
        <dbReference type="Proteomes" id="UP001284901"/>
    </source>
</evidence>
<comment type="subcellular location">
    <subcellularLocation>
        <location evidence="1">Cell membrane</location>
        <topology evidence="1">Multi-pass membrane protein</topology>
    </subcellularLocation>
</comment>
<dbReference type="Proteomes" id="UP001284901">
    <property type="component" value="Unassembled WGS sequence"/>
</dbReference>
<keyword evidence="3 6" id="KW-0812">Transmembrane</keyword>
<evidence type="ECO:0000313" key="9">
    <source>
        <dbReference type="EMBL" id="MDY5146432.1"/>
    </source>
</evidence>
<protein>
    <submittedName>
        <fullName evidence="8">Type II secretion system F family protein</fullName>
    </submittedName>
</protein>
<evidence type="ECO:0000313" key="11">
    <source>
        <dbReference type="Proteomes" id="UP001288320"/>
    </source>
</evidence>
<comment type="caution">
    <text evidence="8">The sequence shown here is derived from an EMBL/GenBank/DDBJ whole genome shotgun (WGS) entry which is preliminary data.</text>
</comment>
<evidence type="ECO:0000256" key="3">
    <source>
        <dbReference type="ARBA" id="ARBA00022692"/>
    </source>
</evidence>
<dbReference type="InterPro" id="IPR018076">
    <property type="entry name" value="T2SS_GspF_dom"/>
</dbReference>
<dbReference type="Proteomes" id="UP001288320">
    <property type="component" value="Unassembled WGS sequence"/>
</dbReference>
<evidence type="ECO:0000259" key="7">
    <source>
        <dbReference type="Pfam" id="PF00482"/>
    </source>
</evidence>
<evidence type="ECO:0000256" key="6">
    <source>
        <dbReference type="SAM" id="Phobius"/>
    </source>
</evidence>
<feature type="domain" description="Type II secretion system protein GspF" evidence="7">
    <location>
        <begin position="56"/>
        <end position="172"/>
    </location>
</feature>
<dbReference type="RefSeq" id="WP_087070297.1">
    <property type="nucleotide sequence ID" value="NZ_CAUPFC010000005.1"/>
</dbReference>
<reference evidence="8 10" key="1">
    <citation type="submission" date="2023-10" db="EMBL/GenBank/DDBJ databases">
        <title>Whole Genome based description of the genera Actinobaculum and Actinotignum reveals a complex phylogenetic relationship within the species included in the genus Actinotignum.</title>
        <authorList>
            <person name="Jensen C.S."/>
            <person name="Dargis R."/>
            <person name="Kemp M."/>
            <person name="Christensen J.J."/>
        </authorList>
    </citation>
    <scope>NUCLEOTIDE SEQUENCE</scope>
    <source>
        <strain evidence="9 10">SLA_B089</strain>
        <strain evidence="8">SLA_B245</strain>
    </source>
</reference>
<dbReference type="PANTHER" id="PTHR35007:SF3">
    <property type="entry name" value="POSSIBLE CONSERVED ALANINE RICH MEMBRANE PROTEIN"/>
    <property type="match status" value="1"/>
</dbReference>
<keyword evidence="2" id="KW-1003">Cell membrane</keyword>